<dbReference type="Proteomes" id="UP000639274">
    <property type="component" value="Chromosome"/>
</dbReference>
<keyword evidence="3" id="KW-0489">Methyltransferase</keyword>
<dbReference type="KEGG" id="lsf:I8J32_017225"/>
<proteinExistence type="predicted"/>
<feature type="compositionally biased region" description="Polar residues" evidence="6">
    <location>
        <begin position="197"/>
        <end position="215"/>
    </location>
</feature>
<evidence type="ECO:0000259" key="8">
    <source>
        <dbReference type="PROSITE" id="PS50868"/>
    </source>
</evidence>
<accession>A0A974Y3Y3</accession>
<evidence type="ECO:0000256" key="3">
    <source>
        <dbReference type="ARBA" id="ARBA00022603"/>
    </source>
</evidence>
<dbReference type="PANTHER" id="PTHR22884">
    <property type="entry name" value="SET DOMAIN PROTEINS"/>
    <property type="match status" value="1"/>
</dbReference>
<feature type="compositionally biased region" description="Low complexity" evidence="6">
    <location>
        <begin position="218"/>
        <end position="228"/>
    </location>
</feature>
<evidence type="ECO:0000256" key="6">
    <source>
        <dbReference type="SAM" id="MobiDB-lite"/>
    </source>
</evidence>
<name>A0A974Y3Y3_9GAMM</name>
<evidence type="ECO:0000313" key="10">
    <source>
        <dbReference type="Proteomes" id="UP000639274"/>
    </source>
</evidence>
<feature type="region of interest" description="Disordered" evidence="6">
    <location>
        <begin position="148"/>
        <end position="266"/>
    </location>
</feature>
<keyword evidence="10" id="KW-1185">Reference proteome</keyword>
<dbReference type="PROSITE" id="PS50280">
    <property type="entry name" value="SET"/>
    <property type="match status" value="1"/>
</dbReference>
<dbReference type="Gene3D" id="2.170.270.10">
    <property type="entry name" value="SET domain"/>
    <property type="match status" value="1"/>
</dbReference>
<dbReference type="AlphaFoldDB" id="A0A974Y3Y3"/>
<evidence type="ECO:0000256" key="5">
    <source>
        <dbReference type="ARBA" id="ARBA00022691"/>
    </source>
</evidence>
<dbReference type="GO" id="GO:0032259">
    <property type="term" value="P:methylation"/>
    <property type="evidence" value="ECO:0007669"/>
    <property type="project" value="UniProtKB-KW"/>
</dbReference>
<sequence length="266" mass="28906">MSRKITTRRSAIHGNGMFAVAPIAKGERLIEYKGARRTHEQVDAGDSGDADSGHTFLFTLNDEYVIDANFDGNDARWINHSCNPNCEAVLEEDEGDDRRKDRVFIEAIRSIKPGEELSYNYGIRLEEKHTPELKKIWECRCGSPACTGTMLQPKSKKKQARQDARKAEALKADAQARSAAKKAAKSPGDAAAKTASARKQPSRQGASKQAPSKQAPSKPATKKNAATRKTADSKAATRKAATRKTAPAKTAPAKTATSRSATRKAR</sequence>
<dbReference type="GO" id="GO:0005694">
    <property type="term" value="C:chromosome"/>
    <property type="evidence" value="ECO:0007669"/>
    <property type="project" value="UniProtKB-SubCell"/>
</dbReference>
<dbReference type="SMART" id="SM00317">
    <property type="entry name" value="SET"/>
    <property type="match status" value="1"/>
</dbReference>
<feature type="compositionally biased region" description="Low complexity" evidence="6">
    <location>
        <begin position="185"/>
        <end position="195"/>
    </location>
</feature>
<keyword evidence="5" id="KW-0949">S-adenosyl-L-methionine</keyword>
<comment type="subcellular location">
    <subcellularLocation>
        <location evidence="1">Chromosome</location>
    </subcellularLocation>
</comment>
<reference evidence="9 10" key="1">
    <citation type="submission" date="2021-03" db="EMBL/GenBank/DDBJ databases">
        <title>Lysobacter sp. nov. isolated from soil of gangwondo yeongwol, south Korea.</title>
        <authorList>
            <person name="Kim K.R."/>
            <person name="Kim K.H."/>
            <person name="Jeon C.O."/>
        </authorList>
    </citation>
    <scope>NUCLEOTIDE SEQUENCE [LARGE SCALE GENOMIC DNA]</scope>
    <source>
        <strain evidence="9 10">R19</strain>
    </source>
</reference>
<dbReference type="InterPro" id="IPR001214">
    <property type="entry name" value="SET_dom"/>
</dbReference>
<dbReference type="PROSITE" id="PS50868">
    <property type="entry name" value="POST_SET"/>
    <property type="match status" value="1"/>
</dbReference>
<feature type="compositionally biased region" description="Low complexity" evidence="6">
    <location>
        <begin position="243"/>
        <end position="260"/>
    </location>
</feature>
<dbReference type="GO" id="GO:0008168">
    <property type="term" value="F:methyltransferase activity"/>
    <property type="evidence" value="ECO:0007669"/>
    <property type="project" value="UniProtKB-KW"/>
</dbReference>
<dbReference type="SUPFAM" id="SSF82199">
    <property type="entry name" value="SET domain"/>
    <property type="match status" value="1"/>
</dbReference>
<dbReference type="InterPro" id="IPR046341">
    <property type="entry name" value="SET_dom_sf"/>
</dbReference>
<protein>
    <submittedName>
        <fullName evidence="9">SET domain-containing protein-lysine N-methyltransferase</fullName>
    </submittedName>
</protein>
<evidence type="ECO:0000256" key="2">
    <source>
        <dbReference type="ARBA" id="ARBA00022454"/>
    </source>
</evidence>
<feature type="domain" description="SET" evidence="7">
    <location>
        <begin position="3"/>
        <end position="122"/>
    </location>
</feature>
<dbReference type="InterPro" id="IPR050777">
    <property type="entry name" value="SET2_Histone-Lys_MeTrsfase"/>
</dbReference>
<dbReference type="InterPro" id="IPR003616">
    <property type="entry name" value="Post-SET_dom"/>
</dbReference>
<evidence type="ECO:0000256" key="4">
    <source>
        <dbReference type="ARBA" id="ARBA00022679"/>
    </source>
</evidence>
<gene>
    <name evidence="9" type="ORF">I8J32_017225</name>
</gene>
<organism evidence="9 10">
    <name type="scientific">Agrilutibacter solisilvae</name>
    <dbReference type="NCBI Taxonomy" id="2763317"/>
    <lineage>
        <taxon>Bacteria</taxon>
        <taxon>Pseudomonadati</taxon>
        <taxon>Pseudomonadota</taxon>
        <taxon>Gammaproteobacteria</taxon>
        <taxon>Lysobacterales</taxon>
        <taxon>Lysobacteraceae</taxon>
        <taxon>Agrilutibacter</taxon>
    </lineage>
</organism>
<evidence type="ECO:0000256" key="1">
    <source>
        <dbReference type="ARBA" id="ARBA00004286"/>
    </source>
</evidence>
<feature type="domain" description="Post-SET" evidence="8">
    <location>
        <begin position="135"/>
        <end position="151"/>
    </location>
</feature>
<evidence type="ECO:0000259" key="7">
    <source>
        <dbReference type="PROSITE" id="PS50280"/>
    </source>
</evidence>
<feature type="compositionally biased region" description="Basic and acidic residues" evidence="6">
    <location>
        <begin position="160"/>
        <end position="171"/>
    </location>
</feature>
<dbReference type="EMBL" id="CP071518">
    <property type="protein sequence ID" value="QSX80130.1"/>
    <property type="molecule type" value="Genomic_DNA"/>
</dbReference>
<keyword evidence="2" id="KW-0158">Chromosome</keyword>
<evidence type="ECO:0000313" key="9">
    <source>
        <dbReference type="EMBL" id="QSX80130.1"/>
    </source>
</evidence>
<keyword evidence="4" id="KW-0808">Transferase</keyword>
<dbReference type="Pfam" id="PF00856">
    <property type="entry name" value="SET"/>
    <property type="match status" value="1"/>
</dbReference>